<keyword evidence="5" id="KW-1185">Reference proteome</keyword>
<dbReference type="Proteomes" id="UP000249304">
    <property type="component" value="Unassembled WGS sequence"/>
</dbReference>
<dbReference type="Gene3D" id="2.60.40.10">
    <property type="entry name" value="Immunoglobulins"/>
    <property type="match status" value="1"/>
</dbReference>
<dbReference type="PANTHER" id="PTHR42970:SF1">
    <property type="entry name" value="PECTATE LYASE C-RELATED"/>
    <property type="match status" value="1"/>
</dbReference>
<keyword evidence="1" id="KW-0479">Metal-binding</keyword>
<dbReference type="InterPro" id="IPR012334">
    <property type="entry name" value="Pectin_lyas_fold"/>
</dbReference>
<sequence>MTPDQSKLTRRTFGVGAAALGAAALFTPAQARAEGAAAAQVPAFPGAEGCGMYVSGGRGGDVYPVTTLADSGPGSLREAVKGSNRTVVFKVSGTIYLKSRLDISGSNLTVAGQTAPGDGICIAGYPTRIAGQNVIVRYLRCRMGDIAGVTEDAMWARRTQDVIIDHCSLSWSTDEALSVYENARVTVQWCLLSESLTMSVNPEGRHGYGGIWGGENVSYHHNLIVHHTSRTPRFAPRSAAGPDIALKVDYRNNVVYNWGFNSAYGGEDSAGINMVGNYYRSGPDTLAEVRDRIVEPTVSTLGGPGSWYVADNHVDGFPQVTADNWLGVDGDVAITRLTAPVTFPQELPAESAVVAFERVLAGAGAILPRRDSVDARVVQDVRQGTGRLINSQTEVGGWPELRSTTPPADSDGDGIPDAWETANGLNPQDPADGKAVGADGYTNLERYLNSIGRTGAANPDVRLLQPTGDALVTTSGATAKVLLVAEAAGRGVPLARVEFRAGDKLVGTVTSRPYRLEWKDAPEGTHYATATAVDATGTATTSTALPVHVNRATTIGEWKAVDVGSTPIRGAASLVDGVMTVKGSGAIGGTADRFRFVFRPWRGDGEIVARVESIRKVYPEVVGGVMIRSNLGPSASFALMQLTYFGSGMVSRFGTRVSDGAEAQTLQYPDVPEDASVATPYWVRLTRKGGTVTGAVSADAQTWHEVGSGAVELPELIFVGLAVDGRKESNAIANYGTVRFSGISLG</sequence>
<dbReference type="Gene3D" id="2.60.120.200">
    <property type="match status" value="1"/>
</dbReference>
<dbReference type="InterPro" id="IPR006311">
    <property type="entry name" value="TAT_signal"/>
</dbReference>
<proteinExistence type="predicted"/>
<dbReference type="SUPFAM" id="SSF51126">
    <property type="entry name" value="Pectin lyase-like"/>
    <property type="match status" value="1"/>
</dbReference>
<evidence type="ECO:0008006" key="6">
    <source>
        <dbReference type="Google" id="ProtNLM"/>
    </source>
</evidence>
<evidence type="ECO:0000256" key="3">
    <source>
        <dbReference type="SAM" id="SignalP"/>
    </source>
</evidence>
<dbReference type="Pfam" id="PF17957">
    <property type="entry name" value="Big_7"/>
    <property type="match status" value="1"/>
</dbReference>
<dbReference type="InterPro" id="IPR011050">
    <property type="entry name" value="Pectin_lyase_fold/virulence"/>
</dbReference>
<dbReference type="InterPro" id="IPR013783">
    <property type="entry name" value="Ig-like_fold"/>
</dbReference>
<dbReference type="GO" id="GO:0005975">
    <property type="term" value="P:carbohydrate metabolic process"/>
    <property type="evidence" value="ECO:0007669"/>
    <property type="project" value="UniProtKB-ARBA"/>
</dbReference>
<dbReference type="AlphaFoldDB" id="A0A2W2F602"/>
<name>A0A2W2F602_9ACTN</name>
<dbReference type="PROSITE" id="PS51318">
    <property type="entry name" value="TAT"/>
    <property type="match status" value="1"/>
</dbReference>
<evidence type="ECO:0000256" key="2">
    <source>
        <dbReference type="ARBA" id="ARBA00023180"/>
    </source>
</evidence>
<gene>
    <name evidence="4" type="ORF">C1J01_09135</name>
</gene>
<organism evidence="4 5">
    <name type="scientific">Nonomuraea aridisoli</name>
    <dbReference type="NCBI Taxonomy" id="2070368"/>
    <lineage>
        <taxon>Bacteria</taxon>
        <taxon>Bacillati</taxon>
        <taxon>Actinomycetota</taxon>
        <taxon>Actinomycetes</taxon>
        <taxon>Streptosporangiales</taxon>
        <taxon>Streptosporangiaceae</taxon>
        <taxon>Nonomuraea</taxon>
    </lineage>
</organism>
<dbReference type="OrthoDB" id="3862295at2"/>
<accession>A0A2W2F602</accession>
<dbReference type="GO" id="GO:0046872">
    <property type="term" value="F:metal ion binding"/>
    <property type="evidence" value="ECO:0007669"/>
    <property type="project" value="UniProtKB-KW"/>
</dbReference>
<feature type="chain" id="PRO_5015897271" description="Pectate lyase" evidence="3">
    <location>
        <begin position="32"/>
        <end position="746"/>
    </location>
</feature>
<comment type="caution">
    <text evidence="4">The sequence shown here is derived from an EMBL/GenBank/DDBJ whole genome shotgun (WGS) entry which is preliminary data.</text>
</comment>
<evidence type="ECO:0000256" key="1">
    <source>
        <dbReference type="ARBA" id="ARBA00022723"/>
    </source>
</evidence>
<keyword evidence="3" id="KW-0732">Signal</keyword>
<dbReference type="Gene3D" id="2.160.20.10">
    <property type="entry name" value="Single-stranded right-handed beta-helix, Pectin lyase-like"/>
    <property type="match status" value="1"/>
</dbReference>
<dbReference type="InterPro" id="IPR052063">
    <property type="entry name" value="Polysaccharide_Lyase_1"/>
</dbReference>
<dbReference type="RefSeq" id="WP_111178065.1">
    <property type="nucleotide sequence ID" value="NZ_POUD01000025.1"/>
</dbReference>
<reference evidence="4 5" key="1">
    <citation type="submission" date="2018-01" db="EMBL/GenBank/DDBJ databases">
        <title>Draft genome sequence of Nonomuraea sp. KC333.</title>
        <authorList>
            <person name="Sahin N."/>
            <person name="Saygin H."/>
            <person name="Ay H."/>
        </authorList>
    </citation>
    <scope>NUCLEOTIDE SEQUENCE [LARGE SCALE GENOMIC DNA]</scope>
    <source>
        <strain evidence="4 5">KC333</strain>
    </source>
</reference>
<dbReference type="PANTHER" id="PTHR42970">
    <property type="entry name" value="PECTATE LYASE C-RELATED"/>
    <property type="match status" value="1"/>
</dbReference>
<evidence type="ECO:0000313" key="4">
    <source>
        <dbReference type="EMBL" id="PZG20498.1"/>
    </source>
</evidence>
<protein>
    <recommendedName>
        <fullName evidence="6">Pectate lyase</fullName>
    </recommendedName>
</protein>
<evidence type="ECO:0000313" key="5">
    <source>
        <dbReference type="Proteomes" id="UP000249304"/>
    </source>
</evidence>
<keyword evidence="2" id="KW-0325">Glycoprotein</keyword>
<feature type="signal peptide" evidence="3">
    <location>
        <begin position="1"/>
        <end position="31"/>
    </location>
</feature>
<dbReference type="EMBL" id="POUD01000025">
    <property type="protein sequence ID" value="PZG20498.1"/>
    <property type="molecule type" value="Genomic_DNA"/>
</dbReference>